<evidence type="ECO:0000313" key="12">
    <source>
        <dbReference type="Proteomes" id="UP000198122"/>
    </source>
</evidence>
<dbReference type="PROSITE" id="PS00138">
    <property type="entry name" value="SUBTILASE_SER"/>
    <property type="match status" value="1"/>
</dbReference>
<evidence type="ECO:0000256" key="5">
    <source>
        <dbReference type="PIRSR" id="PIRSR615500-1"/>
    </source>
</evidence>
<proteinExistence type="inferred from homology"/>
<evidence type="ECO:0000313" key="11">
    <source>
        <dbReference type="EMBL" id="SNC64322.1"/>
    </source>
</evidence>
<keyword evidence="3 6" id="KW-0378">Hydrolase</keyword>
<feature type="active site" description="Charge relay system" evidence="5 6">
    <location>
        <position position="199"/>
    </location>
</feature>
<feature type="compositionally biased region" description="Basic and acidic residues" evidence="8">
    <location>
        <begin position="118"/>
        <end position="137"/>
    </location>
</feature>
<dbReference type="PANTHER" id="PTHR43806">
    <property type="entry name" value="PEPTIDASE S8"/>
    <property type="match status" value="1"/>
</dbReference>
<keyword evidence="12" id="KW-1185">Reference proteome</keyword>
<organism evidence="11 12">
    <name type="scientific">Kytococcus aerolatus</name>
    <dbReference type="NCBI Taxonomy" id="592308"/>
    <lineage>
        <taxon>Bacteria</taxon>
        <taxon>Bacillati</taxon>
        <taxon>Actinomycetota</taxon>
        <taxon>Actinomycetes</taxon>
        <taxon>Micrococcales</taxon>
        <taxon>Kytococcaceae</taxon>
        <taxon>Kytococcus</taxon>
    </lineage>
</organism>
<dbReference type="InterPro" id="IPR023828">
    <property type="entry name" value="Peptidase_S8_Ser-AS"/>
</dbReference>
<evidence type="ECO:0000256" key="8">
    <source>
        <dbReference type="SAM" id="MobiDB-lite"/>
    </source>
</evidence>
<feature type="signal peptide" evidence="9">
    <location>
        <begin position="1"/>
        <end position="23"/>
    </location>
</feature>
<dbReference type="GO" id="GO:0004252">
    <property type="term" value="F:serine-type endopeptidase activity"/>
    <property type="evidence" value="ECO:0007669"/>
    <property type="project" value="UniProtKB-UniRule"/>
</dbReference>
<feature type="domain" description="Peptidase S8/S53" evidence="10">
    <location>
        <begin position="190"/>
        <end position="573"/>
    </location>
</feature>
<dbReference type="InterPro" id="IPR023827">
    <property type="entry name" value="Peptidase_S8_Asp-AS"/>
</dbReference>
<sequence length="588" mass="61475">MSRTPKRLGAAVAAIALAGSLSAAQPTVAAGDASPSTTSEETRRHLVLGTEGANTESVTAAVEAAGGEVAEVNEAIGLYTVNGPADLAQRLEAAPSVYGTIADRVIGYTPGADLQERMDAADEVERAQAERPAHPATDRSTIGPDQKGKKGGQGRDKNHPGPLPADDPLSDRQWNLDMIDAPEAHRTTTGEGVRVGVLDTGIDGNHPDIRDNFNAELSRNFTTDVPELDGPCEEADCKDAADVDEGGHGTHVASTIASPRNGLGMVGVAPDAELVNLRTGQDSGYFFLAATLDALTYAPEAGVDVVNMSYYIDPWAFNCPSNPADSPEEQAEQRFTIEATNRALNHAHDHGVTLVGSLGNSALDLGDPGIDSSSPGLPEGSERDRLIDSSCLDLPVQGDGVIGVSAVGPSGLKSYYSNYGVSEISVAAPGGAYRDFEGDEMSQGPENLVLAAAPKGVLEEAGDLDENGMPTNDFVVREETPDGEVAYYQYMQGTSMASPHAAGVAALIIDAKGQPDNTLGGKRMQPDRVQSLLERSAHERACDAPVFAYPGLPDAYTATCEGDEQFNGFYGHGIINAQSAVSKTPHKR</sequence>
<evidence type="ECO:0000256" key="2">
    <source>
        <dbReference type="ARBA" id="ARBA00022670"/>
    </source>
</evidence>
<dbReference type="SUPFAM" id="SSF52743">
    <property type="entry name" value="Subtilisin-like"/>
    <property type="match status" value="1"/>
</dbReference>
<comment type="similarity">
    <text evidence="1 6 7">Belongs to the peptidase S8 family.</text>
</comment>
<dbReference type="AlphaFoldDB" id="A0A212TE68"/>
<reference evidence="11 12" key="1">
    <citation type="submission" date="2017-06" db="EMBL/GenBank/DDBJ databases">
        <authorList>
            <person name="Kim H.J."/>
            <person name="Triplett B.A."/>
        </authorList>
    </citation>
    <scope>NUCLEOTIDE SEQUENCE [LARGE SCALE GENOMIC DNA]</scope>
    <source>
        <strain evidence="11 12">DSM 22179</strain>
    </source>
</reference>
<feature type="region of interest" description="Disordered" evidence="8">
    <location>
        <begin position="118"/>
        <end position="172"/>
    </location>
</feature>
<keyword evidence="9" id="KW-0732">Signal</keyword>
<dbReference type="PROSITE" id="PS51892">
    <property type="entry name" value="SUBTILASE"/>
    <property type="match status" value="1"/>
</dbReference>
<dbReference type="GO" id="GO:0006508">
    <property type="term" value="P:proteolysis"/>
    <property type="evidence" value="ECO:0007669"/>
    <property type="project" value="UniProtKB-KW"/>
</dbReference>
<evidence type="ECO:0000256" key="1">
    <source>
        <dbReference type="ARBA" id="ARBA00011073"/>
    </source>
</evidence>
<dbReference type="Proteomes" id="UP000198122">
    <property type="component" value="Unassembled WGS sequence"/>
</dbReference>
<dbReference type="PRINTS" id="PR00723">
    <property type="entry name" value="SUBTILISIN"/>
</dbReference>
<name>A0A212TE68_9MICO</name>
<dbReference type="OrthoDB" id="9813435at2"/>
<evidence type="ECO:0000256" key="4">
    <source>
        <dbReference type="ARBA" id="ARBA00022825"/>
    </source>
</evidence>
<dbReference type="PROSITE" id="PS00136">
    <property type="entry name" value="SUBTILASE_ASP"/>
    <property type="match status" value="1"/>
</dbReference>
<evidence type="ECO:0000256" key="6">
    <source>
        <dbReference type="PROSITE-ProRule" id="PRU01240"/>
    </source>
</evidence>
<dbReference type="InterPro" id="IPR036852">
    <property type="entry name" value="Peptidase_S8/S53_dom_sf"/>
</dbReference>
<dbReference type="InterPro" id="IPR015500">
    <property type="entry name" value="Peptidase_S8_subtilisin-rel"/>
</dbReference>
<gene>
    <name evidence="11" type="ORF">SAMN05445756_1088</name>
</gene>
<evidence type="ECO:0000259" key="10">
    <source>
        <dbReference type="Pfam" id="PF00082"/>
    </source>
</evidence>
<dbReference type="InterPro" id="IPR050131">
    <property type="entry name" value="Peptidase_S8_subtilisin-like"/>
</dbReference>
<keyword evidence="4 6" id="KW-0720">Serine protease</keyword>
<dbReference type="PROSITE" id="PS00137">
    <property type="entry name" value="SUBTILASE_HIS"/>
    <property type="match status" value="1"/>
</dbReference>
<keyword evidence="2 6" id="KW-0645">Protease</keyword>
<dbReference type="Gene3D" id="3.40.50.200">
    <property type="entry name" value="Peptidase S8/S53 domain"/>
    <property type="match status" value="1"/>
</dbReference>
<feature type="chain" id="PRO_5038353710" evidence="9">
    <location>
        <begin position="24"/>
        <end position="588"/>
    </location>
</feature>
<dbReference type="InterPro" id="IPR022398">
    <property type="entry name" value="Peptidase_S8_His-AS"/>
</dbReference>
<feature type="active site" description="Charge relay system" evidence="5 6">
    <location>
        <position position="248"/>
    </location>
</feature>
<feature type="active site" description="Charge relay system" evidence="5 6">
    <location>
        <position position="495"/>
    </location>
</feature>
<dbReference type="PANTHER" id="PTHR43806:SF11">
    <property type="entry name" value="CEREVISIN-RELATED"/>
    <property type="match status" value="1"/>
</dbReference>
<evidence type="ECO:0000256" key="7">
    <source>
        <dbReference type="RuleBase" id="RU003355"/>
    </source>
</evidence>
<dbReference type="RefSeq" id="WP_088817987.1">
    <property type="nucleotide sequence ID" value="NZ_FYEZ01000001.1"/>
</dbReference>
<evidence type="ECO:0000256" key="3">
    <source>
        <dbReference type="ARBA" id="ARBA00022801"/>
    </source>
</evidence>
<dbReference type="InterPro" id="IPR000209">
    <property type="entry name" value="Peptidase_S8/S53_dom"/>
</dbReference>
<dbReference type="Pfam" id="PF00082">
    <property type="entry name" value="Peptidase_S8"/>
    <property type="match status" value="1"/>
</dbReference>
<evidence type="ECO:0000256" key="9">
    <source>
        <dbReference type="SAM" id="SignalP"/>
    </source>
</evidence>
<dbReference type="EMBL" id="FYEZ01000001">
    <property type="protein sequence ID" value="SNC64322.1"/>
    <property type="molecule type" value="Genomic_DNA"/>
</dbReference>
<protein>
    <submittedName>
        <fullName evidence="11">Subtilase family protein</fullName>
    </submittedName>
</protein>
<accession>A0A212TE68</accession>